<protein>
    <recommendedName>
        <fullName evidence="3">DUF1508 domain-containing protein</fullName>
    </recommendedName>
</protein>
<proteinExistence type="predicted"/>
<accession>A0ABQ5SXK5</accession>
<evidence type="ECO:0008006" key="3">
    <source>
        <dbReference type="Google" id="ProtNLM"/>
    </source>
</evidence>
<dbReference type="RefSeq" id="WP_271188386.1">
    <property type="nucleotide sequence ID" value="NZ_BSEL01000005.1"/>
</dbReference>
<reference evidence="1" key="2">
    <citation type="submission" date="2023-01" db="EMBL/GenBank/DDBJ databases">
        <authorList>
            <person name="Sun Q."/>
            <person name="Evtushenko L."/>
        </authorList>
    </citation>
    <scope>NUCLEOTIDE SEQUENCE</scope>
    <source>
        <strain evidence="1">VKM Ac-1246</strain>
    </source>
</reference>
<comment type="caution">
    <text evidence="1">The sequence shown here is derived from an EMBL/GenBank/DDBJ whole genome shotgun (WGS) entry which is preliminary data.</text>
</comment>
<dbReference type="EMBL" id="BSEL01000005">
    <property type="protein sequence ID" value="GLJ68750.1"/>
    <property type="molecule type" value="Genomic_DNA"/>
</dbReference>
<evidence type="ECO:0000313" key="2">
    <source>
        <dbReference type="Proteomes" id="UP001142292"/>
    </source>
</evidence>
<dbReference type="Proteomes" id="UP001142292">
    <property type="component" value="Unassembled WGS sequence"/>
</dbReference>
<organism evidence="1 2">
    <name type="scientific">Nocardioides luteus</name>
    <dbReference type="NCBI Taxonomy" id="1844"/>
    <lineage>
        <taxon>Bacteria</taxon>
        <taxon>Bacillati</taxon>
        <taxon>Actinomycetota</taxon>
        <taxon>Actinomycetes</taxon>
        <taxon>Propionibacteriales</taxon>
        <taxon>Nocardioidaceae</taxon>
        <taxon>Nocardioides</taxon>
    </lineage>
</organism>
<keyword evidence="2" id="KW-1185">Reference proteome</keyword>
<name>A0ABQ5SXK5_9ACTN</name>
<gene>
    <name evidence="1" type="ORF">GCM10017579_27860</name>
</gene>
<reference evidence="1" key="1">
    <citation type="journal article" date="2014" name="Int. J. Syst. Evol. Microbiol.">
        <title>Complete genome of a new Firmicutes species belonging to the dominant human colonic microbiota ('Ruminococcus bicirculans') reveals two chromosomes and a selective capacity to utilize plant glucans.</title>
        <authorList>
            <consortium name="NISC Comparative Sequencing Program"/>
            <person name="Wegmann U."/>
            <person name="Louis P."/>
            <person name="Goesmann A."/>
            <person name="Henrissat B."/>
            <person name="Duncan S.H."/>
            <person name="Flint H.J."/>
        </authorList>
    </citation>
    <scope>NUCLEOTIDE SEQUENCE</scope>
    <source>
        <strain evidence="1">VKM Ac-1246</strain>
    </source>
</reference>
<evidence type="ECO:0000313" key="1">
    <source>
        <dbReference type="EMBL" id="GLJ68750.1"/>
    </source>
</evidence>
<sequence length="84" mass="9048">MLTEQMSIFDLIEDPTPRPAPATFLRELPAHYAKIATDGRPWHWMVTRAGHVLAAGHCKTQAEAEARTSEALAAVLAAPQDGAA</sequence>